<dbReference type="SUPFAM" id="SSF54593">
    <property type="entry name" value="Glyoxalase/Bleomycin resistance protein/Dihydroxybiphenyl dioxygenase"/>
    <property type="match status" value="1"/>
</dbReference>
<name>A0ABQ1QCS3_9BACI</name>
<dbReference type="InterPro" id="IPR029068">
    <property type="entry name" value="Glyas_Bleomycin-R_OHBP_Dase"/>
</dbReference>
<proteinExistence type="predicted"/>
<keyword evidence="3" id="KW-1185">Reference proteome</keyword>
<protein>
    <recommendedName>
        <fullName evidence="1">VOC domain-containing protein</fullName>
    </recommendedName>
</protein>
<evidence type="ECO:0000259" key="1">
    <source>
        <dbReference type="PROSITE" id="PS51819"/>
    </source>
</evidence>
<gene>
    <name evidence="2" type="ORF">GCM10011389_31600</name>
</gene>
<feature type="domain" description="VOC" evidence="1">
    <location>
        <begin position="11"/>
        <end position="127"/>
    </location>
</feature>
<dbReference type="Pfam" id="PF00903">
    <property type="entry name" value="Glyoxalase"/>
    <property type="match status" value="1"/>
</dbReference>
<evidence type="ECO:0000313" key="3">
    <source>
        <dbReference type="Proteomes" id="UP000642571"/>
    </source>
</evidence>
<accession>A0ABQ1QCS3</accession>
<dbReference type="EMBL" id="BMIN01000016">
    <property type="protein sequence ID" value="GGD21592.1"/>
    <property type="molecule type" value="Genomic_DNA"/>
</dbReference>
<dbReference type="Gene3D" id="3.10.180.10">
    <property type="entry name" value="2,3-Dihydroxybiphenyl 1,2-Dioxygenase, domain 1"/>
    <property type="match status" value="1"/>
</dbReference>
<reference evidence="3" key="1">
    <citation type="journal article" date="2019" name="Int. J. Syst. Evol. Microbiol.">
        <title>The Global Catalogue of Microorganisms (GCM) 10K type strain sequencing project: providing services to taxonomists for standard genome sequencing and annotation.</title>
        <authorList>
            <consortium name="The Broad Institute Genomics Platform"/>
            <consortium name="The Broad Institute Genome Sequencing Center for Infectious Disease"/>
            <person name="Wu L."/>
            <person name="Ma J."/>
        </authorList>
    </citation>
    <scope>NUCLEOTIDE SEQUENCE [LARGE SCALE GENOMIC DNA]</scope>
    <source>
        <strain evidence="3">CGMCC 1.15353</strain>
    </source>
</reference>
<dbReference type="InterPro" id="IPR037523">
    <property type="entry name" value="VOC_core"/>
</dbReference>
<dbReference type="InterPro" id="IPR004360">
    <property type="entry name" value="Glyas_Fos-R_dOase_dom"/>
</dbReference>
<dbReference type="PROSITE" id="PS51819">
    <property type="entry name" value="VOC"/>
    <property type="match status" value="1"/>
</dbReference>
<dbReference type="RefSeq" id="WP_188655353.1">
    <property type="nucleotide sequence ID" value="NZ_BMIN01000016.1"/>
</dbReference>
<evidence type="ECO:0000313" key="2">
    <source>
        <dbReference type="EMBL" id="GGD21592.1"/>
    </source>
</evidence>
<dbReference type="Proteomes" id="UP000642571">
    <property type="component" value="Unassembled WGS sequence"/>
</dbReference>
<organism evidence="2 3">
    <name type="scientific">Pontibacillus salipaludis</name>
    <dbReference type="NCBI Taxonomy" id="1697394"/>
    <lineage>
        <taxon>Bacteria</taxon>
        <taxon>Bacillati</taxon>
        <taxon>Bacillota</taxon>
        <taxon>Bacilli</taxon>
        <taxon>Bacillales</taxon>
        <taxon>Bacillaceae</taxon>
        <taxon>Pontibacillus</taxon>
    </lineage>
</organism>
<sequence>MKTTKSPIHNSVNTMFVPVSDLQTSAKWYSDLLGQEFNPSEVEEPVYNMKIDHYTGVLLDSGPPDEKQKVTPSAHPLFNFHTDDIDASYQYIKELEYSITSNITRFEDLSFFTIKDPDGNIIMICTG</sequence>
<comment type="caution">
    <text evidence="2">The sequence shown here is derived from an EMBL/GenBank/DDBJ whole genome shotgun (WGS) entry which is preliminary data.</text>
</comment>